<dbReference type="PROSITE" id="PS50883">
    <property type="entry name" value="EAL"/>
    <property type="match status" value="1"/>
</dbReference>
<dbReference type="AlphaFoldDB" id="A0A0U1ZXU6"/>
<feature type="region of interest" description="Disordered" evidence="1">
    <location>
        <begin position="33"/>
        <end position="67"/>
    </location>
</feature>
<accession>A0A0U1ZXU6</accession>
<name>A0A0U1ZXU6_9CONI</name>
<feature type="compositionally biased region" description="Basic and acidic residues" evidence="1">
    <location>
        <begin position="50"/>
        <end position="67"/>
    </location>
</feature>
<evidence type="ECO:0000313" key="3">
    <source>
        <dbReference type="EMBL" id="AKE32346.1"/>
    </source>
</evidence>
<dbReference type="GeneID" id="24703184"/>
<evidence type="ECO:0000259" key="2">
    <source>
        <dbReference type="PROSITE" id="PS50883"/>
    </source>
</evidence>
<reference evidence="3" key="1">
    <citation type="journal article" date="2015" name="Mitochondrial DNA">
        <title>The complete chloroplast genome of the Taiwan red pine Pinus taiwanensis (Pinaceae).</title>
        <authorList>
            <person name="Fang M.F."/>
            <person name="Wang Y.J."/>
            <person name="Zu Y.M."/>
            <person name="Dong W.L."/>
            <person name="Wang R.N."/>
            <person name="Deng T.T."/>
            <person name="Li Z.H."/>
        </authorList>
    </citation>
    <scope>NUCLEOTIDE SEQUENCE</scope>
</reference>
<feature type="compositionally biased region" description="Polar residues" evidence="1">
    <location>
        <begin position="33"/>
        <end position="48"/>
    </location>
</feature>
<organism evidence="3">
    <name type="scientific">Pinus taiwanensis</name>
    <dbReference type="NCBI Taxonomy" id="261914"/>
    <lineage>
        <taxon>Eukaryota</taxon>
        <taxon>Viridiplantae</taxon>
        <taxon>Streptophyta</taxon>
        <taxon>Embryophyta</taxon>
        <taxon>Tracheophyta</taxon>
        <taxon>Spermatophyta</taxon>
        <taxon>Pinopsida</taxon>
        <taxon>Pinidae</taxon>
        <taxon>Conifers I</taxon>
        <taxon>Pinales</taxon>
        <taxon>Pinaceae</taxon>
        <taxon>Pinus</taxon>
        <taxon>Pinus subgen. Pinus</taxon>
    </lineage>
</organism>
<proteinExistence type="predicted"/>
<evidence type="ECO:0000256" key="1">
    <source>
        <dbReference type="SAM" id="MobiDB-lite"/>
    </source>
</evidence>
<geneLocation type="chloroplast" evidence="3"/>
<sequence length="88" mass="10289">MLDIALEMVYEKAKESMTYVPYFSENGIHIRSDQFNSEPSDKTGTLSIPTKKEKRDRSSVEEMRLSTHSRKELMNSNLLKKIRFFIGK</sequence>
<dbReference type="RefSeq" id="YP_009154122.1">
    <property type="nucleotide sequence ID" value="NC_027415.1"/>
</dbReference>
<feature type="domain" description="EAL" evidence="2">
    <location>
        <begin position="1"/>
        <end position="88"/>
    </location>
</feature>
<dbReference type="EMBL" id="KP771703">
    <property type="protein sequence ID" value="AKE32346.1"/>
    <property type="molecule type" value="Genomic_DNA"/>
</dbReference>
<keyword evidence="3" id="KW-0934">Plastid</keyword>
<dbReference type="InterPro" id="IPR001633">
    <property type="entry name" value="EAL_dom"/>
</dbReference>
<keyword evidence="3" id="KW-0150">Chloroplast</keyword>
<protein>
    <submittedName>
        <fullName evidence="3">ORF88</fullName>
    </submittedName>
</protein>
<reference evidence="3" key="2">
    <citation type="submission" date="2015-02" db="EMBL/GenBank/DDBJ databases">
        <authorList>
            <person name="Chooi Y.-H."/>
        </authorList>
    </citation>
    <scope>NUCLEOTIDE SEQUENCE</scope>
</reference>